<dbReference type="InterPro" id="IPR000073">
    <property type="entry name" value="AB_hydrolase_1"/>
</dbReference>
<proteinExistence type="predicted"/>
<comment type="caution">
    <text evidence="3">The sequence shown here is derived from an EMBL/GenBank/DDBJ whole genome shotgun (WGS) entry which is preliminary data.</text>
</comment>
<evidence type="ECO:0000313" key="3">
    <source>
        <dbReference type="EMBL" id="NDL63772.1"/>
    </source>
</evidence>
<dbReference type="EMBL" id="WUBS01000009">
    <property type="protein sequence ID" value="NDL63772.1"/>
    <property type="molecule type" value="Genomic_DNA"/>
</dbReference>
<reference evidence="3 4" key="2">
    <citation type="submission" date="2020-02" db="EMBL/GenBank/DDBJ databases">
        <title>The new genus of Enterobacteriales.</title>
        <authorList>
            <person name="Kim I.S."/>
        </authorList>
    </citation>
    <scope>NUCLEOTIDE SEQUENCE [LARGE SCALE GENOMIC DNA]</scope>
    <source>
        <strain evidence="3 4">SAP-6</strain>
    </source>
</reference>
<evidence type="ECO:0000259" key="2">
    <source>
        <dbReference type="Pfam" id="PF12697"/>
    </source>
</evidence>
<protein>
    <submittedName>
        <fullName evidence="3">Alpha/beta fold hydrolase</fullName>
    </submittedName>
</protein>
<evidence type="ECO:0000256" key="1">
    <source>
        <dbReference type="SAM" id="SignalP"/>
    </source>
</evidence>
<feature type="domain" description="AB hydrolase-1" evidence="2">
    <location>
        <begin position="35"/>
        <end position="246"/>
    </location>
</feature>
<dbReference type="Gene3D" id="3.40.50.1820">
    <property type="entry name" value="alpha/beta hydrolase"/>
    <property type="match status" value="1"/>
</dbReference>
<gene>
    <name evidence="3" type="ORF">GRH90_13570</name>
</gene>
<dbReference type="PANTHER" id="PTHR37017">
    <property type="entry name" value="AB HYDROLASE-1 DOMAIN-CONTAINING PROTEIN-RELATED"/>
    <property type="match status" value="1"/>
</dbReference>
<keyword evidence="1" id="KW-0732">Signal</keyword>
<dbReference type="InterPro" id="IPR052897">
    <property type="entry name" value="Sec-Metab_Biosynth_Hydrolase"/>
</dbReference>
<reference evidence="3 4" key="1">
    <citation type="submission" date="2019-12" db="EMBL/GenBank/DDBJ databases">
        <authorList>
            <person name="Lee S.D."/>
        </authorList>
    </citation>
    <scope>NUCLEOTIDE SEQUENCE [LARGE SCALE GENOMIC DNA]</scope>
    <source>
        <strain evidence="3 4">SAP-6</strain>
    </source>
</reference>
<dbReference type="SUPFAM" id="SSF53474">
    <property type="entry name" value="alpha/beta-Hydrolases"/>
    <property type="match status" value="1"/>
</dbReference>
<accession>A0A845SK59</accession>
<dbReference type="Proteomes" id="UP000461443">
    <property type="component" value="Unassembled WGS sequence"/>
</dbReference>
<dbReference type="RefSeq" id="WP_162366492.1">
    <property type="nucleotide sequence ID" value="NZ_WUBS01000009.1"/>
</dbReference>
<evidence type="ECO:0000313" key="4">
    <source>
        <dbReference type="Proteomes" id="UP000461443"/>
    </source>
</evidence>
<dbReference type="Pfam" id="PF12697">
    <property type="entry name" value="Abhydrolase_6"/>
    <property type="match status" value="1"/>
</dbReference>
<dbReference type="PANTHER" id="PTHR37017:SF11">
    <property type="entry name" value="ESTERASE_LIPASE_THIOESTERASE DOMAIN-CONTAINING PROTEIN"/>
    <property type="match status" value="1"/>
</dbReference>
<organism evidence="3 4">
    <name type="scientific">Acerihabitans arboris</name>
    <dbReference type="NCBI Taxonomy" id="2691583"/>
    <lineage>
        <taxon>Bacteria</taxon>
        <taxon>Pseudomonadati</taxon>
        <taxon>Pseudomonadota</taxon>
        <taxon>Gammaproteobacteria</taxon>
        <taxon>Enterobacterales</taxon>
        <taxon>Pectobacteriaceae</taxon>
        <taxon>Acerihabitans</taxon>
    </lineage>
</organism>
<feature type="signal peptide" evidence="1">
    <location>
        <begin position="1"/>
        <end position="29"/>
    </location>
</feature>
<keyword evidence="3" id="KW-0378">Hydrolase</keyword>
<dbReference type="InterPro" id="IPR029058">
    <property type="entry name" value="AB_hydrolase_fold"/>
</dbReference>
<sequence>MRNILNRTVLSSVVASALLLTAATVSAQAAPVRNIVLVHGAFVGGAGWRPVYDILTKDGYHVTLVQEPLTSFPEDVAAAKRILALQDGPTVLVGHSYGGAIITEAGNDPHVAGLVYIAAHALDNGETEAGNGKKLPNTAHPFARTPDGFLYINPANYPADFAADLPRRQAGFEARAQMLTSASVFTANIADPAWKTKPSWYMVAKADKIISPDLERMYAARAHSHTVEIEGASHSVYESHPKQVAALIEQAARHALD</sequence>
<keyword evidence="4" id="KW-1185">Reference proteome</keyword>
<name>A0A845SK59_9GAMM</name>
<dbReference type="AlphaFoldDB" id="A0A845SK59"/>
<dbReference type="GO" id="GO:0016787">
    <property type="term" value="F:hydrolase activity"/>
    <property type="evidence" value="ECO:0007669"/>
    <property type="project" value="UniProtKB-KW"/>
</dbReference>
<feature type="chain" id="PRO_5032512200" evidence="1">
    <location>
        <begin position="30"/>
        <end position="257"/>
    </location>
</feature>